<dbReference type="Gene3D" id="6.10.250.3150">
    <property type="match status" value="1"/>
</dbReference>
<dbReference type="Pfam" id="PF01551">
    <property type="entry name" value="Peptidase_M23"/>
    <property type="match status" value="1"/>
</dbReference>
<dbReference type="Gene3D" id="2.70.70.10">
    <property type="entry name" value="Glucose Permease (Domain IIA)"/>
    <property type="match status" value="1"/>
</dbReference>
<dbReference type="GO" id="GO:0004222">
    <property type="term" value="F:metalloendopeptidase activity"/>
    <property type="evidence" value="ECO:0007669"/>
    <property type="project" value="TreeGrafter"/>
</dbReference>
<keyword evidence="6" id="KW-1185">Reference proteome</keyword>
<evidence type="ECO:0000256" key="2">
    <source>
        <dbReference type="SAM" id="MobiDB-lite"/>
    </source>
</evidence>
<dbReference type="SUPFAM" id="SSF57997">
    <property type="entry name" value="Tropomyosin"/>
    <property type="match status" value="1"/>
</dbReference>
<gene>
    <name evidence="5" type="ORF">BSZ37_14800</name>
</gene>
<dbReference type="InterPro" id="IPR011055">
    <property type="entry name" value="Dup_hybrid_motif"/>
</dbReference>
<reference evidence="5 6" key="1">
    <citation type="submission" date="2016-11" db="EMBL/GenBank/DDBJ databases">
        <title>Study of marine rhodopsin-containing bacteria.</title>
        <authorList>
            <person name="Yoshizawa S."/>
            <person name="Kumagai Y."/>
            <person name="Kogure K."/>
        </authorList>
    </citation>
    <scope>NUCLEOTIDE SEQUENCE [LARGE SCALE GENOMIC DNA]</scope>
    <source>
        <strain evidence="5 6">SAORIC-28</strain>
    </source>
</reference>
<dbReference type="OrthoDB" id="9815884at2"/>
<dbReference type="SUPFAM" id="SSF51261">
    <property type="entry name" value="Duplicated hybrid motif"/>
    <property type="match status" value="1"/>
</dbReference>
<sequence>MLRAALLCCLVTAPAFAQDRAATEQRLSSLRDQISAVERQVRQTRGQEQSALQALEGLEAEVQLRETLVAGYRNRIDTTRAETQTLRRSIERLETEIEDAKRSYRTRARHAYMHGRRNSLALILAAGSVNQMIVRARYLQQFARRRRGQVERIAQKTGEMRGREQEVRESLEETQRLLQQSQAEQARIAQSRRERAALVTDLRSQRGRLERELQQRRTDAQQLAGLVQDLVAQERARAEAERQRRAAEEAERQRQAAAAAEAARVAEVQRRAREAERRAQEADQIRRRPEPRTTTPDPSPPIAAAEPPPAPTPAPPPTPAARPAPPPEPAEDRVVDLTGSFRSNRGRLPRPVEGTVTGSFGTRTDPVTNTTTSSPGIDISTRPGAPARAVFEGVVQRIGTIPTYGTYVMISHGEFVTLYGNLSQVGVSQGQRIQAGQVVGRAGTTAQRRGSSLFFALYQGGQAVNPVSWFR</sequence>
<dbReference type="RefSeq" id="WP_095511289.1">
    <property type="nucleotide sequence ID" value="NZ_MQWD01000001.1"/>
</dbReference>
<feature type="coiled-coil region" evidence="1">
    <location>
        <begin position="20"/>
        <end position="103"/>
    </location>
</feature>
<proteinExistence type="predicted"/>
<accession>A0A271J4K5</accession>
<dbReference type="PANTHER" id="PTHR21666:SF270">
    <property type="entry name" value="MUREIN HYDROLASE ACTIVATOR ENVC"/>
    <property type="match status" value="1"/>
</dbReference>
<evidence type="ECO:0000256" key="1">
    <source>
        <dbReference type="SAM" id="Coils"/>
    </source>
</evidence>
<dbReference type="AlphaFoldDB" id="A0A271J4K5"/>
<feature type="domain" description="M23ase beta-sheet core" evidence="4">
    <location>
        <begin position="374"/>
        <end position="466"/>
    </location>
</feature>
<keyword evidence="1" id="KW-0175">Coiled coil</keyword>
<feature type="compositionally biased region" description="Low complexity" evidence="2">
    <location>
        <begin position="255"/>
        <end position="266"/>
    </location>
</feature>
<dbReference type="Proteomes" id="UP000216339">
    <property type="component" value="Unassembled WGS sequence"/>
</dbReference>
<dbReference type="InterPro" id="IPR050570">
    <property type="entry name" value="Cell_wall_metabolism_enzyme"/>
</dbReference>
<evidence type="ECO:0000313" key="6">
    <source>
        <dbReference type="Proteomes" id="UP000216339"/>
    </source>
</evidence>
<dbReference type="CDD" id="cd12797">
    <property type="entry name" value="M23_peptidase"/>
    <property type="match status" value="1"/>
</dbReference>
<protein>
    <recommendedName>
        <fullName evidence="4">M23ase beta-sheet core domain-containing protein</fullName>
    </recommendedName>
</protein>
<feature type="compositionally biased region" description="Polar residues" evidence="2">
    <location>
        <begin position="356"/>
        <end position="375"/>
    </location>
</feature>
<feature type="compositionally biased region" description="Basic and acidic residues" evidence="2">
    <location>
        <begin position="267"/>
        <end position="291"/>
    </location>
</feature>
<dbReference type="EMBL" id="MQWD01000001">
    <property type="protein sequence ID" value="PAP77619.1"/>
    <property type="molecule type" value="Genomic_DNA"/>
</dbReference>
<dbReference type="InterPro" id="IPR016047">
    <property type="entry name" value="M23ase_b-sheet_dom"/>
</dbReference>
<feature type="compositionally biased region" description="Pro residues" evidence="2">
    <location>
        <begin position="297"/>
        <end position="328"/>
    </location>
</feature>
<name>A0A271J4K5_9BACT</name>
<keyword evidence="3" id="KW-0732">Signal</keyword>
<feature type="compositionally biased region" description="Basic and acidic residues" evidence="2">
    <location>
        <begin position="241"/>
        <end position="254"/>
    </location>
</feature>
<evidence type="ECO:0000313" key="5">
    <source>
        <dbReference type="EMBL" id="PAP77619.1"/>
    </source>
</evidence>
<evidence type="ECO:0000256" key="3">
    <source>
        <dbReference type="SAM" id="SignalP"/>
    </source>
</evidence>
<feature type="region of interest" description="Disordered" evidence="2">
    <location>
        <begin position="241"/>
        <end position="384"/>
    </location>
</feature>
<organism evidence="5 6">
    <name type="scientific">Rubrivirga marina</name>
    <dbReference type="NCBI Taxonomy" id="1196024"/>
    <lineage>
        <taxon>Bacteria</taxon>
        <taxon>Pseudomonadati</taxon>
        <taxon>Rhodothermota</taxon>
        <taxon>Rhodothermia</taxon>
        <taxon>Rhodothermales</taxon>
        <taxon>Rubricoccaceae</taxon>
        <taxon>Rubrivirga</taxon>
    </lineage>
</organism>
<evidence type="ECO:0000259" key="4">
    <source>
        <dbReference type="Pfam" id="PF01551"/>
    </source>
</evidence>
<comment type="caution">
    <text evidence="5">The sequence shown here is derived from an EMBL/GenBank/DDBJ whole genome shotgun (WGS) entry which is preliminary data.</text>
</comment>
<feature type="signal peptide" evidence="3">
    <location>
        <begin position="1"/>
        <end position="17"/>
    </location>
</feature>
<dbReference type="PANTHER" id="PTHR21666">
    <property type="entry name" value="PEPTIDASE-RELATED"/>
    <property type="match status" value="1"/>
</dbReference>
<feature type="chain" id="PRO_5013057767" description="M23ase beta-sheet core domain-containing protein" evidence="3">
    <location>
        <begin position="18"/>
        <end position="471"/>
    </location>
</feature>